<dbReference type="EMBL" id="MBTF01000034">
    <property type="protein sequence ID" value="OOQ58218.1"/>
    <property type="molecule type" value="Genomic_DNA"/>
</dbReference>
<dbReference type="AlphaFoldDB" id="A0A1S9PCA5"/>
<evidence type="ECO:0000256" key="1">
    <source>
        <dbReference type="SAM" id="Phobius"/>
    </source>
</evidence>
<evidence type="ECO:0000313" key="3">
    <source>
        <dbReference type="Proteomes" id="UP000189739"/>
    </source>
</evidence>
<reference evidence="2 3" key="1">
    <citation type="submission" date="2016-07" db="EMBL/GenBank/DDBJ databases">
        <title>Genomic analysis of zinc-resistant bacterium Mucilaginibacter pedocola TBZ30.</title>
        <authorList>
            <person name="Huang J."/>
            <person name="Tang J."/>
        </authorList>
    </citation>
    <scope>NUCLEOTIDE SEQUENCE [LARGE SCALE GENOMIC DNA]</scope>
    <source>
        <strain evidence="2 3">TBZ30</strain>
    </source>
</reference>
<dbReference type="Proteomes" id="UP000189739">
    <property type="component" value="Unassembled WGS sequence"/>
</dbReference>
<keyword evidence="1" id="KW-1133">Transmembrane helix</keyword>
<evidence type="ECO:0000313" key="2">
    <source>
        <dbReference type="EMBL" id="OOQ58218.1"/>
    </source>
</evidence>
<gene>
    <name evidence="2" type="ORF">BC343_11275</name>
</gene>
<accession>A0A1S9PCA5</accession>
<proteinExistence type="predicted"/>
<name>A0A1S9PCA5_9SPHI</name>
<dbReference type="STRING" id="1792845.BC343_11275"/>
<feature type="transmembrane region" description="Helical" evidence="1">
    <location>
        <begin position="7"/>
        <end position="26"/>
    </location>
</feature>
<feature type="transmembrane region" description="Helical" evidence="1">
    <location>
        <begin position="38"/>
        <end position="56"/>
    </location>
</feature>
<keyword evidence="3" id="KW-1185">Reference proteome</keyword>
<dbReference type="RefSeq" id="WP_078349962.1">
    <property type="nucleotide sequence ID" value="NZ_MBTF01000034.1"/>
</dbReference>
<comment type="caution">
    <text evidence="2">The sequence shown here is derived from an EMBL/GenBank/DDBJ whole genome shotgun (WGS) entry which is preliminary data.</text>
</comment>
<dbReference type="OrthoDB" id="660780at2"/>
<protein>
    <submittedName>
        <fullName evidence="2">Uncharacterized protein</fullName>
    </submittedName>
</protein>
<keyword evidence="1" id="KW-0472">Membrane</keyword>
<organism evidence="2 3">
    <name type="scientific">Mucilaginibacter pedocola</name>
    <dbReference type="NCBI Taxonomy" id="1792845"/>
    <lineage>
        <taxon>Bacteria</taxon>
        <taxon>Pseudomonadati</taxon>
        <taxon>Bacteroidota</taxon>
        <taxon>Sphingobacteriia</taxon>
        <taxon>Sphingobacteriales</taxon>
        <taxon>Sphingobacteriaceae</taxon>
        <taxon>Mucilaginibacter</taxon>
    </lineage>
</organism>
<sequence>MHNKQKLANPFFVAAVITLLLNDWYFKYAFHNALTGKLSDIAGLFALPFFLSTFWLRGKHGIYIGTALVFILWKSPLAQPLIDSINGIGIPVNRVVDLSDCWALLVLPVSYYAFHQSSTYQLKPMLTHAIMVTAAFAFVATSMPKGKYTTFANINKTYSFNFSKRELVSRINALQLDYVKDMQTYTFNRNIVSGVMQPDTARLDFDSKANIFYYTITFSKKKDTLAQILDYEQLKDADTIRLRTMFSKINISGDNARSEIKLLSLNNYVQLKQKGDARERAIGIFERYVIKKIRKYGK</sequence>
<keyword evidence="1" id="KW-0812">Transmembrane</keyword>